<dbReference type="Pfam" id="PF08241">
    <property type="entry name" value="Methyltransf_11"/>
    <property type="match status" value="1"/>
</dbReference>
<dbReference type="InterPro" id="IPR029063">
    <property type="entry name" value="SAM-dependent_MTases_sf"/>
</dbReference>
<dbReference type="Gene3D" id="3.40.50.150">
    <property type="entry name" value="Vaccinia Virus protein VP39"/>
    <property type="match status" value="1"/>
</dbReference>
<dbReference type="CDD" id="cd02440">
    <property type="entry name" value="AdoMet_MTases"/>
    <property type="match status" value="1"/>
</dbReference>
<sequence length="254" mass="27599">MDEKNAEQLKVRTRAAFDAQAATYDAGMEGEHARRLYPHVLGEVRAAVAWLAAPRLLDLGCGTGALAERVLGVAPGAHLTCVDLSPRMAEAARARLAGRAEVLLGDAERLPFHDAGFDAAWCNDSFHHYPDPERAAFQAWRVLGVRRRARDRRRLATGAGARRHERVAAALARGGRAHLLGGGAQGYPGRLVRRGELAPRRDDRLRRRGAQGPLSRARAVRKLMQSHVFVARSVAFNELSGASSLKVTLSAART</sequence>
<evidence type="ECO:0000313" key="3">
    <source>
        <dbReference type="Proteomes" id="UP000697330"/>
    </source>
</evidence>
<dbReference type="EMBL" id="DYWQ01000008">
    <property type="protein sequence ID" value="HJF44254.1"/>
    <property type="molecule type" value="Genomic_DNA"/>
</dbReference>
<protein>
    <submittedName>
        <fullName evidence="2">Class I SAM-dependent methyltransferase</fullName>
    </submittedName>
</protein>
<reference evidence="2" key="2">
    <citation type="submission" date="2021-09" db="EMBL/GenBank/DDBJ databases">
        <authorList>
            <person name="Gilroy R."/>
        </authorList>
    </citation>
    <scope>NUCLEOTIDE SEQUENCE</scope>
    <source>
        <strain evidence="2">CHK124-7917</strain>
    </source>
</reference>
<keyword evidence="2" id="KW-0489">Methyltransferase</keyword>
<dbReference type="PANTHER" id="PTHR43591:SF24">
    <property type="entry name" value="2-METHOXY-6-POLYPRENYL-1,4-BENZOQUINOL METHYLASE, MITOCHONDRIAL"/>
    <property type="match status" value="1"/>
</dbReference>
<dbReference type="SUPFAM" id="SSF53335">
    <property type="entry name" value="S-adenosyl-L-methionine-dependent methyltransferases"/>
    <property type="match status" value="1"/>
</dbReference>
<dbReference type="GO" id="GO:0032259">
    <property type="term" value="P:methylation"/>
    <property type="evidence" value="ECO:0007669"/>
    <property type="project" value="UniProtKB-KW"/>
</dbReference>
<feature type="domain" description="Methyltransferase type 11" evidence="1">
    <location>
        <begin position="57"/>
        <end position="143"/>
    </location>
</feature>
<dbReference type="InterPro" id="IPR013216">
    <property type="entry name" value="Methyltransf_11"/>
</dbReference>
<keyword evidence="2" id="KW-0808">Transferase</keyword>
<organism evidence="2 3">
    <name type="scientific">Thermophilibacter provencensis</name>
    <dbReference type="NCBI Taxonomy" id="1852386"/>
    <lineage>
        <taxon>Bacteria</taxon>
        <taxon>Bacillati</taxon>
        <taxon>Actinomycetota</taxon>
        <taxon>Coriobacteriia</taxon>
        <taxon>Coriobacteriales</taxon>
        <taxon>Atopobiaceae</taxon>
        <taxon>Thermophilibacter</taxon>
    </lineage>
</organism>
<dbReference type="PANTHER" id="PTHR43591">
    <property type="entry name" value="METHYLTRANSFERASE"/>
    <property type="match status" value="1"/>
</dbReference>
<name>A0A921GEA7_9ACTN</name>
<comment type="caution">
    <text evidence="2">The sequence shown here is derived from an EMBL/GenBank/DDBJ whole genome shotgun (WGS) entry which is preliminary data.</text>
</comment>
<evidence type="ECO:0000259" key="1">
    <source>
        <dbReference type="Pfam" id="PF08241"/>
    </source>
</evidence>
<dbReference type="RefSeq" id="WP_274958370.1">
    <property type="nucleotide sequence ID" value="NZ_DYWQ01000008.1"/>
</dbReference>
<proteinExistence type="predicted"/>
<evidence type="ECO:0000313" key="2">
    <source>
        <dbReference type="EMBL" id="HJF44254.1"/>
    </source>
</evidence>
<dbReference type="Proteomes" id="UP000697330">
    <property type="component" value="Unassembled WGS sequence"/>
</dbReference>
<dbReference type="GO" id="GO:0008757">
    <property type="term" value="F:S-adenosylmethionine-dependent methyltransferase activity"/>
    <property type="evidence" value="ECO:0007669"/>
    <property type="project" value="InterPro"/>
</dbReference>
<reference evidence="2" key="1">
    <citation type="journal article" date="2021" name="PeerJ">
        <title>Extensive microbial diversity within the chicken gut microbiome revealed by metagenomics and culture.</title>
        <authorList>
            <person name="Gilroy R."/>
            <person name="Ravi A."/>
            <person name="Getino M."/>
            <person name="Pursley I."/>
            <person name="Horton D.L."/>
            <person name="Alikhan N.F."/>
            <person name="Baker D."/>
            <person name="Gharbi K."/>
            <person name="Hall N."/>
            <person name="Watson M."/>
            <person name="Adriaenssens E.M."/>
            <person name="Foster-Nyarko E."/>
            <person name="Jarju S."/>
            <person name="Secka A."/>
            <person name="Antonio M."/>
            <person name="Oren A."/>
            <person name="Chaudhuri R.R."/>
            <person name="La Ragione R."/>
            <person name="Hildebrand F."/>
            <person name="Pallen M.J."/>
        </authorList>
    </citation>
    <scope>NUCLEOTIDE SEQUENCE</scope>
    <source>
        <strain evidence="2">CHK124-7917</strain>
    </source>
</reference>
<gene>
    <name evidence="2" type="ORF">K8U72_00495</name>
</gene>
<dbReference type="AlphaFoldDB" id="A0A921GEA7"/>
<accession>A0A921GEA7</accession>